<protein>
    <submittedName>
        <fullName evidence="4">Transposase</fullName>
    </submittedName>
</protein>
<feature type="compositionally biased region" description="Basic residues" evidence="1">
    <location>
        <begin position="1"/>
        <end position="16"/>
    </location>
</feature>
<dbReference type="AlphaFoldDB" id="A0A183JR71"/>
<sequence length="116" mass="13499">MQKYKGYMHKGNKRRQASVPEKVSDKFVSNPKSLFRYAASLRQAETEVCQLLGPDGPTNNDGDVVRVLAEQYSQTLQWRARKEVRGLELQLYEERLQSRNLYPLKHKRLKGNLAYS</sequence>
<evidence type="ECO:0000313" key="3">
    <source>
        <dbReference type="Proteomes" id="UP000279833"/>
    </source>
</evidence>
<proteinExistence type="predicted"/>
<reference evidence="2 3" key="2">
    <citation type="submission" date="2018-11" db="EMBL/GenBank/DDBJ databases">
        <authorList>
            <consortium name="Pathogen Informatics"/>
        </authorList>
    </citation>
    <scope>NUCLEOTIDE SEQUENCE [LARGE SCALE GENOMIC DNA]</scope>
    <source>
        <strain evidence="2">Dakar</strain>
        <strain evidence="3">Dakar, Senegal</strain>
    </source>
</reference>
<dbReference type="Proteomes" id="UP000279833">
    <property type="component" value="Unassembled WGS sequence"/>
</dbReference>
<dbReference type="STRING" id="6186.A0A183JR71"/>
<evidence type="ECO:0000313" key="4">
    <source>
        <dbReference type="WBParaSite" id="SCUD_0000521001-mRNA-1"/>
    </source>
</evidence>
<dbReference type="EMBL" id="UZAK01008066">
    <property type="protein sequence ID" value="VDO93967.1"/>
    <property type="molecule type" value="Genomic_DNA"/>
</dbReference>
<reference evidence="4" key="1">
    <citation type="submission" date="2016-06" db="UniProtKB">
        <authorList>
            <consortium name="WormBaseParasite"/>
        </authorList>
    </citation>
    <scope>IDENTIFICATION</scope>
</reference>
<evidence type="ECO:0000256" key="1">
    <source>
        <dbReference type="SAM" id="MobiDB-lite"/>
    </source>
</evidence>
<keyword evidence="3" id="KW-1185">Reference proteome</keyword>
<evidence type="ECO:0000313" key="2">
    <source>
        <dbReference type="EMBL" id="VDO93967.1"/>
    </source>
</evidence>
<feature type="region of interest" description="Disordered" evidence="1">
    <location>
        <begin position="1"/>
        <end position="23"/>
    </location>
</feature>
<gene>
    <name evidence="2" type="ORF">SCUD_LOCUS5210</name>
</gene>
<name>A0A183JR71_9TREM</name>
<organism evidence="4">
    <name type="scientific">Schistosoma curassoni</name>
    <dbReference type="NCBI Taxonomy" id="6186"/>
    <lineage>
        <taxon>Eukaryota</taxon>
        <taxon>Metazoa</taxon>
        <taxon>Spiralia</taxon>
        <taxon>Lophotrochozoa</taxon>
        <taxon>Platyhelminthes</taxon>
        <taxon>Trematoda</taxon>
        <taxon>Digenea</taxon>
        <taxon>Strigeidida</taxon>
        <taxon>Schistosomatoidea</taxon>
        <taxon>Schistosomatidae</taxon>
        <taxon>Schistosoma</taxon>
    </lineage>
</organism>
<dbReference type="WBParaSite" id="SCUD_0000521001-mRNA-1">
    <property type="protein sequence ID" value="SCUD_0000521001-mRNA-1"/>
    <property type="gene ID" value="SCUD_0000521001"/>
</dbReference>
<accession>A0A183JR71</accession>